<accession>A0A7S1BEG7</accession>
<dbReference type="PANTHER" id="PTHR35609:SF1">
    <property type="entry name" value="MACRO DOMAIN-CONTAINING PROTEIN"/>
    <property type="match status" value="1"/>
</dbReference>
<dbReference type="AlphaFoldDB" id="A0A7S1BEG7"/>
<dbReference type="EMBL" id="HBFR01013812">
    <property type="protein sequence ID" value="CAD8882871.1"/>
    <property type="molecule type" value="Transcribed_RNA"/>
</dbReference>
<sequence length="314" mass="33515">MNFFVKLFGFPETSYVETQAALLNIATFTPAPTPHYFRERCDFAVADGRTISAGTFSAPSVSDLRAACAQATCDVRSTKKTTVRNILGEARSLHFDALTARGAVVQAASQFNYLEMPGPATTPEAGISDYVFDRTQGPACAVACAAGTAYRNYLVPVPFRPDAARRGQTAASQLNGLEDAERHFGTATPWVVTNGYVEAADAERLRAFGGTRLDPNGRAELGSRVRIGVQEDADATDPQAGGRRVTQVYCSALAIGYSRWDGELWEPTARVVLEATYEAALLVGTLKTAEALVEGRDPPPVLLTLVGGARLATS</sequence>
<name>A0A7S1BEG7_9STRA</name>
<evidence type="ECO:0000313" key="1">
    <source>
        <dbReference type="EMBL" id="CAD8882871.1"/>
    </source>
</evidence>
<reference evidence="1" key="1">
    <citation type="submission" date="2021-01" db="EMBL/GenBank/DDBJ databases">
        <authorList>
            <person name="Corre E."/>
            <person name="Pelletier E."/>
            <person name="Niang G."/>
            <person name="Scheremetjew M."/>
            <person name="Finn R."/>
            <person name="Kale V."/>
            <person name="Holt S."/>
            <person name="Cochrane G."/>
            <person name="Meng A."/>
            <person name="Brown T."/>
            <person name="Cohen L."/>
        </authorList>
    </citation>
    <scope>NUCLEOTIDE SEQUENCE</scope>
    <source>
        <strain evidence="1">308</strain>
    </source>
</reference>
<gene>
    <name evidence="1" type="ORF">CHYS00102_LOCUS10066</name>
</gene>
<organism evidence="1">
    <name type="scientific">Corethron hystrix</name>
    <dbReference type="NCBI Taxonomy" id="216773"/>
    <lineage>
        <taxon>Eukaryota</taxon>
        <taxon>Sar</taxon>
        <taxon>Stramenopiles</taxon>
        <taxon>Ochrophyta</taxon>
        <taxon>Bacillariophyta</taxon>
        <taxon>Coscinodiscophyceae</taxon>
        <taxon>Corethrophycidae</taxon>
        <taxon>Corethrales</taxon>
        <taxon>Corethraceae</taxon>
        <taxon>Corethron</taxon>
    </lineage>
</organism>
<proteinExistence type="predicted"/>
<dbReference type="PANTHER" id="PTHR35609">
    <property type="entry name" value="MACRO DOMAIN-CONTAINING PROTEIN"/>
    <property type="match status" value="1"/>
</dbReference>
<protein>
    <submittedName>
        <fullName evidence="1">Uncharacterized protein</fullName>
    </submittedName>
</protein>